<dbReference type="EMBL" id="JANBPW010006074">
    <property type="protein sequence ID" value="KAJ1931296.1"/>
    <property type="molecule type" value="Genomic_DNA"/>
</dbReference>
<gene>
    <name evidence="1" type="ORF">FBU59_006762</name>
</gene>
<evidence type="ECO:0000313" key="1">
    <source>
        <dbReference type="EMBL" id="KAJ1931296.1"/>
    </source>
</evidence>
<sequence length="96" mass="11326">MYRDYENRLREIEALPTDKDQEAEWQNILREEQDRRLALIRESSRPAAQSSRMLQPPPQMYHQTPTPMQQRPHGAHEAEAQRDDDSEMSVNLSPEP</sequence>
<name>A0ACC1IZA2_9FUNG</name>
<accession>A0ACC1IZA2</accession>
<reference evidence="1" key="1">
    <citation type="submission" date="2022-07" db="EMBL/GenBank/DDBJ databases">
        <title>Phylogenomic reconstructions and comparative analyses of Kickxellomycotina fungi.</title>
        <authorList>
            <person name="Reynolds N.K."/>
            <person name="Stajich J.E."/>
            <person name="Barry K."/>
            <person name="Grigoriev I.V."/>
            <person name="Crous P."/>
            <person name="Smith M.E."/>
        </authorList>
    </citation>
    <scope>NUCLEOTIDE SEQUENCE</scope>
    <source>
        <strain evidence="1">NRRL 5244</strain>
    </source>
</reference>
<dbReference type="Proteomes" id="UP001150603">
    <property type="component" value="Unassembled WGS sequence"/>
</dbReference>
<evidence type="ECO:0000313" key="2">
    <source>
        <dbReference type="Proteomes" id="UP001150603"/>
    </source>
</evidence>
<proteinExistence type="predicted"/>
<keyword evidence="2" id="KW-1185">Reference proteome</keyword>
<comment type="caution">
    <text evidence="1">The sequence shown here is derived from an EMBL/GenBank/DDBJ whole genome shotgun (WGS) entry which is preliminary data.</text>
</comment>
<organism evidence="1 2">
    <name type="scientific">Linderina macrospora</name>
    <dbReference type="NCBI Taxonomy" id="4868"/>
    <lineage>
        <taxon>Eukaryota</taxon>
        <taxon>Fungi</taxon>
        <taxon>Fungi incertae sedis</taxon>
        <taxon>Zoopagomycota</taxon>
        <taxon>Kickxellomycotina</taxon>
        <taxon>Kickxellomycetes</taxon>
        <taxon>Kickxellales</taxon>
        <taxon>Kickxellaceae</taxon>
        <taxon>Linderina</taxon>
    </lineage>
</organism>
<protein>
    <submittedName>
        <fullName evidence="1">Uncharacterized protein</fullName>
    </submittedName>
</protein>